<sequence>MLFIINLIYVILFNLFFVPINFFLYKLRLINKLSYHNNIKEIIIKNGPIFIKYVQLLLIDKKNFNRYISLELIDVLTDLEDNIYKPQIYQNNLSINNCKIDIVKKSIASGSICAVYEFKYNDNTYILKTLHRNIARDIKIGYKLLGIYFTIIKYFSTKYKRIVNVIDMSNFRSIILQQTDMNLESKNIKIFNKLYGGYDIINIPNYIYNDNTNILMTKFEGYKLSEFIEKYPKYKLETYYVILSAIYIMIRKKVVHGDFHLGNILFVLDNGKVKINIIDFGLVFRITTYQSEQLLNYVETFKHKYILNFIKTINNNITDELYINRHTLFSKECDRINLVLLNKLKFPLELLNLLSILDYVTIFLKRQDINNILDFMITNDIVE</sequence>
<dbReference type="InterPro" id="IPR050154">
    <property type="entry name" value="UbiB_kinase"/>
</dbReference>
<evidence type="ECO:0000313" key="4">
    <source>
        <dbReference type="EMBL" id="QHT97531.1"/>
    </source>
</evidence>
<dbReference type="InterPro" id="IPR004147">
    <property type="entry name" value="ABC1_dom"/>
</dbReference>
<dbReference type="Pfam" id="PF03109">
    <property type="entry name" value="ABC1"/>
    <property type="match status" value="1"/>
</dbReference>
<dbReference type="EMBL" id="MN740279">
    <property type="protein sequence ID" value="QHT97531.1"/>
    <property type="molecule type" value="Genomic_DNA"/>
</dbReference>
<evidence type="ECO:0000259" key="3">
    <source>
        <dbReference type="Pfam" id="PF03109"/>
    </source>
</evidence>
<accession>A0A6C0IW56</accession>
<dbReference type="InterPro" id="IPR011009">
    <property type="entry name" value="Kinase-like_dom_sf"/>
</dbReference>
<dbReference type="PANTHER" id="PTHR10566:SF113">
    <property type="entry name" value="PROTEIN ACTIVITY OF BC1 COMPLEX KINASE 7, CHLOROPLASTIC"/>
    <property type="match status" value="1"/>
</dbReference>
<keyword evidence="2" id="KW-0472">Membrane</keyword>
<protein>
    <recommendedName>
        <fullName evidence="3">ABC1 atypical kinase-like domain-containing protein</fullName>
    </recommendedName>
</protein>
<keyword evidence="2" id="KW-1133">Transmembrane helix</keyword>
<dbReference type="Gene3D" id="3.30.200.20">
    <property type="entry name" value="Phosphorylase Kinase, domain 1"/>
    <property type="match status" value="1"/>
</dbReference>
<proteinExistence type="inferred from homology"/>
<comment type="similarity">
    <text evidence="1">Belongs to the protein kinase superfamily. ADCK protein kinase family.</text>
</comment>
<dbReference type="AlphaFoldDB" id="A0A6C0IW56"/>
<evidence type="ECO:0000256" key="1">
    <source>
        <dbReference type="ARBA" id="ARBA00009670"/>
    </source>
</evidence>
<name>A0A6C0IW56_9ZZZZ</name>
<dbReference type="SUPFAM" id="SSF56112">
    <property type="entry name" value="Protein kinase-like (PK-like)"/>
    <property type="match status" value="1"/>
</dbReference>
<organism evidence="4">
    <name type="scientific">viral metagenome</name>
    <dbReference type="NCBI Taxonomy" id="1070528"/>
    <lineage>
        <taxon>unclassified sequences</taxon>
        <taxon>metagenomes</taxon>
        <taxon>organismal metagenomes</taxon>
    </lineage>
</organism>
<dbReference type="Gene3D" id="1.10.510.10">
    <property type="entry name" value="Transferase(Phosphotransferase) domain 1"/>
    <property type="match status" value="1"/>
</dbReference>
<dbReference type="PANTHER" id="PTHR10566">
    <property type="entry name" value="CHAPERONE-ACTIVITY OF BC1 COMPLEX CABC1 -RELATED"/>
    <property type="match status" value="1"/>
</dbReference>
<reference evidence="4" key="1">
    <citation type="journal article" date="2020" name="Nature">
        <title>Giant virus diversity and host interactions through global metagenomics.</title>
        <authorList>
            <person name="Schulz F."/>
            <person name="Roux S."/>
            <person name="Paez-Espino D."/>
            <person name="Jungbluth S."/>
            <person name="Walsh D.A."/>
            <person name="Denef V.J."/>
            <person name="McMahon K.D."/>
            <person name="Konstantinidis K.T."/>
            <person name="Eloe-Fadrosh E.A."/>
            <person name="Kyrpides N.C."/>
            <person name="Woyke T."/>
        </authorList>
    </citation>
    <scope>NUCLEOTIDE SEQUENCE</scope>
    <source>
        <strain evidence="4">GVMAG-M-3300025138-11</strain>
    </source>
</reference>
<evidence type="ECO:0000256" key="2">
    <source>
        <dbReference type="SAM" id="Phobius"/>
    </source>
</evidence>
<feature type="domain" description="ABC1 atypical kinase-like" evidence="3">
    <location>
        <begin position="103"/>
        <end position="300"/>
    </location>
</feature>
<keyword evidence="2" id="KW-0812">Transmembrane</keyword>
<feature type="transmembrane region" description="Helical" evidence="2">
    <location>
        <begin position="6"/>
        <end position="25"/>
    </location>
</feature>